<keyword evidence="12" id="KW-0648">Protein biosynthesis</keyword>
<dbReference type="AlphaFoldDB" id="A0A7S8IFL3"/>
<gene>
    <name evidence="8 12" type="primary">greA</name>
    <name evidence="12" type="ORF">G4Y79_10935</name>
</gene>
<evidence type="ECO:0000313" key="13">
    <source>
        <dbReference type="Proteomes" id="UP000594468"/>
    </source>
</evidence>
<dbReference type="InterPro" id="IPR028624">
    <property type="entry name" value="Tscrpt_elong_fac_GreA/B"/>
</dbReference>
<dbReference type="InterPro" id="IPR022691">
    <property type="entry name" value="Tscrpt_elong_fac_GreA/B_N"/>
</dbReference>
<dbReference type="InterPro" id="IPR006359">
    <property type="entry name" value="Tscrpt_elong_fac_GreA"/>
</dbReference>
<sequence length="157" mass="17297">MVEKVEYLTPEGKASLEKRLEYLINVRRPEVAERLKLALEDGGELIENNQYEEAKNEQAFVEAEVTRISQILRQAILIKETGGGDTIQIGSTVTVTEKGTKETEDYRLVGPAEANPRQGKISIESPLGRALMGKKVGDKVTIKAPDGDLTFVIKTIA</sequence>
<dbReference type="InterPro" id="IPR001437">
    <property type="entry name" value="Tscrpt_elong_fac_GreA/B_C"/>
</dbReference>
<evidence type="ECO:0000313" key="12">
    <source>
        <dbReference type="EMBL" id="QPC84855.1"/>
    </source>
</evidence>
<dbReference type="InterPro" id="IPR036805">
    <property type="entry name" value="Tscrpt_elong_fac_GreA/B_N_sf"/>
</dbReference>
<feature type="domain" description="Transcription elongation factor GreA/GreB N-terminal" evidence="11">
    <location>
        <begin position="7"/>
        <end position="75"/>
    </location>
</feature>
<evidence type="ECO:0000259" key="11">
    <source>
        <dbReference type="Pfam" id="PF03449"/>
    </source>
</evidence>
<comment type="function">
    <text evidence="6 8 9">Necessary for efficient RNA polymerase transcription elongation past template-encoded arresting sites. The arresting sites in DNA have the property of trapping a certain fraction of elongating RNA polymerases that pass through, resulting in locked ternary complexes. Cleavage of the nascent transcript by cleavage factors such as GreA or GreB allows the resumption of elongation from the new 3'terminus. GreA releases sequences of 2 to 3 nucleotides.</text>
</comment>
<dbReference type="NCBIfam" id="TIGR01462">
    <property type="entry name" value="greA"/>
    <property type="match status" value="1"/>
</dbReference>
<evidence type="ECO:0000256" key="5">
    <source>
        <dbReference type="ARBA" id="ARBA00023163"/>
    </source>
</evidence>
<dbReference type="Pfam" id="PF01272">
    <property type="entry name" value="GreA_GreB"/>
    <property type="match status" value="1"/>
</dbReference>
<keyword evidence="4 8" id="KW-0238">DNA-binding</keyword>
<evidence type="ECO:0000256" key="3">
    <source>
        <dbReference type="ARBA" id="ARBA00023015"/>
    </source>
</evidence>
<dbReference type="Pfam" id="PF03449">
    <property type="entry name" value="GreA_GreB_N"/>
    <property type="match status" value="1"/>
</dbReference>
<dbReference type="GO" id="GO:0006354">
    <property type="term" value="P:DNA-templated transcription elongation"/>
    <property type="evidence" value="ECO:0007669"/>
    <property type="project" value="TreeGrafter"/>
</dbReference>
<dbReference type="InterPro" id="IPR036953">
    <property type="entry name" value="GreA/GreB_C_sf"/>
</dbReference>
<dbReference type="EMBL" id="CP062983">
    <property type="protein sequence ID" value="QPC84855.1"/>
    <property type="molecule type" value="Genomic_DNA"/>
</dbReference>
<dbReference type="GO" id="GO:0070063">
    <property type="term" value="F:RNA polymerase binding"/>
    <property type="evidence" value="ECO:0007669"/>
    <property type="project" value="InterPro"/>
</dbReference>
<organism evidence="12 13">
    <name type="scientific">Phototrophicus methaneseepsis</name>
    <dbReference type="NCBI Taxonomy" id="2710758"/>
    <lineage>
        <taxon>Bacteria</taxon>
        <taxon>Bacillati</taxon>
        <taxon>Chloroflexota</taxon>
        <taxon>Candidatus Thermofontia</taxon>
        <taxon>Phototrophicales</taxon>
        <taxon>Phototrophicaceae</taxon>
        <taxon>Phototrophicus</taxon>
    </lineage>
</organism>
<dbReference type="GO" id="GO:0032784">
    <property type="term" value="P:regulation of DNA-templated transcription elongation"/>
    <property type="evidence" value="ECO:0007669"/>
    <property type="project" value="UniProtKB-UniRule"/>
</dbReference>
<feature type="domain" description="Transcription elongation factor GreA/GreB C-terminal" evidence="10">
    <location>
        <begin position="85"/>
        <end position="156"/>
    </location>
</feature>
<proteinExistence type="inferred from homology"/>
<dbReference type="Proteomes" id="UP000594468">
    <property type="component" value="Chromosome"/>
</dbReference>
<evidence type="ECO:0000256" key="4">
    <source>
        <dbReference type="ARBA" id="ARBA00023125"/>
    </source>
</evidence>
<evidence type="ECO:0000259" key="10">
    <source>
        <dbReference type="Pfam" id="PF01272"/>
    </source>
</evidence>
<dbReference type="PANTHER" id="PTHR30437:SF4">
    <property type="entry name" value="TRANSCRIPTION ELONGATION FACTOR GREA"/>
    <property type="match status" value="1"/>
</dbReference>
<evidence type="ECO:0000256" key="8">
    <source>
        <dbReference type="HAMAP-Rule" id="MF_00105"/>
    </source>
</evidence>
<comment type="similarity">
    <text evidence="1 8 9">Belongs to the GreA/GreB family.</text>
</comment>
<reference evidence="12 13" key="1">
    <citation type="submission" date="2020-02" db="EMBL/GenBank/DDBJ databases">
        <authorList>
            <person name="Zheng R.K."/>
            <person name="Sun C.M."/>
        </authorList>
    </citation>
    <scope>NUCLEOTIDE SEQUENCE [LARGE SCALE GENOMIC DNA]</scope>
    <source>
        <strain evidence="13">rifampicinis</strain>
    </source>
</reference>
<dbReference type="FunFam" id="3.10.50.30:FF:000001">
    <property type="entry name" value="Transcription elongation factor GreA"/>
    <property type="match status" value="1"/>
</dbReference>
<dbReference type="InterPro" id="IPR023459">
    <property type="entry name" value="Tscrpt_elong_fac_GreA/B_fam"/>
</dbReference>
<keyword evidence="3 8" id="KW-0805">Transcription regulation</keyword>
<dbReference type="NCBIfam" id="NF001263">
    <property type="entry name" value="PRK00226.1-4"/>
    <property type="match status" value="1"/>
</dbReference>
<keyword evidence="12" id="KW-0251">Elongation factor</keyword>
<dbReference type="GO" id="GO:0003677">
    <property type="term" value="F:DNA binding"/>
    <property type="evidence" value="ECO:0007669"/>
    <property type="project" value="UniProtKB-UniRule"/>
</dbReference>
<accession>A0A7S8IFL3</accession>
<evidence type="ECO:0000256" key="9">
    <source>
        <dbReference type="RuleBase" id="RU000556"/>
    </source>
</evidence>
<keyword evidence="13" id="KW-1185">Reference proteome</keyword>
<dbReference type="FunFam" id="1.10.287.180:FF:000001">
    <property type="entry name" value="Transcription elongation factor GreA"/>
    <property type="match status" value="1"/>
</dbReference>
<dbReference type="Gene3D" id="3.10.50.30">
    <property type="entry name" value="Transcription elongation factor, GreA/GreB, C-terminal domain"/>
    <property type="match status" value="1"/>
</dbReference>
<evidence type="ECO:0000256" key="7">
    <source>
        <dbReference type="ARBA" id="ARBA00030776"/>
    </source>
</evidence>
<keyword evidence="5 8" id="KW-0804">Transcription</keyword>
<dbReference type="Gene3D" id="1.10.287.180">
    <property type="entry name" value="Transcription elongation factor, GreA/GreB, N-terminal domain"/>
    <property type="match status" value="1"/>
</dbReference>
<dbReference type="SUPFAM" id="SSF54534">
    <property type="entry name" value="FKBP-like"/>
    <property type="match status" value="1"/>
</dbReference>
<dbReference type="KEGG" id="pmet:G4Y79_10935"/>
<dbReference type="GO" id="GO:0003746">
    <property type="term" value="F:translation elongation factor activity"/>
    <property type="evidence" value="ECO:0007669"/>
    <property type="project" value="UniProtKB-KW"/>
</dbReference>
<dbReference type="SUPFAM" id="SSF46557">
    <property type="entry name" value="GreA transcript cleavage protein, N-terminal domain"/>
    <property type="match status" value="1"/>
</dbReference>
<protein>
    <recommendedName>
        <fullName evidence="2 8">Transcription elongation factor GreA</fullName>
    </recommendedName>
    <alternativeName>
        <fullName evidence="7 8">Transcript cleavage factor GreA</fullName>
    </alternativeName>
</protein>
<evidence type="ECO:0000256" key="2">
    <source>
        <dbReference type="ARBA" id="ARBA00013729"/>
    </source>
</evidence>
<dbReference type="HAMAP" id="MF_00105">
    <property type="entry name" value="GreA_GreB"/>
    <property type="match status" value="1"/>
</dbReference>
<evidence type="ECO:0000256" key="1">
    <source>
        <dbReference type="ARBA" id="ARBA00008213"/>
    </source>
</evidence>
<dbReference type="RefSeq" id="WP_195172918.1">
    <property type="nucleotide sequence ID" value="NZ_CP062983.1"/>
</dbReference>
<dbReference type="PIRSF" id="PIRSF006092">
    <property type="entry name" value="GreA_GreB"/>
    <property type="match status" value="1"/>
</dbReference>
<evidence type="ECO:0000256" key="6">
    <source>
        <dbReference type="ARBA" id="ARBA00024916"/>
    </source>
</evidence>
<name>A0A7S8IFL3_9CHLR</name>
<dbReference type="PANTHER" id="PTHR30437">
    <property type="entry name" value="TRANSCRIPTION ELONGATION FACTOR GREA"/>
    <property type="match status" value="1"/>
</dbReference>